<evidence type="ECO:0000313" key="1">
    <source>
        <dbReference type="EMBL" id="KAJ8672968.1"/>
    </source>
</evidence>
<organism evidence="1 2">
    <name type="scientific">Eretmocerus hayati</name>
    <dbReference type="NCBI Taxonomy" id="131215"/>
    <lineage>
        <taxon>Eukaryota</taxon>
        <taxon>Metazoa</taxon>
        <taxon>Ecdysozoa</taxon>
        <taxon>Arthropoda</taxon>
        <taxon>Hexapoda</taxon>
        <taxon>Insecta</taxon>
        <taxon>Pterygota</taxon>
        <taxon>Neoptera</taxon>
        <taxon>Endopterygota</taxon>
        <taxon>Hymenoptera</taxon>
        <taxon>Apocrita</taxon>
        <taxon>Proctotrupomorpha</taxon>
        <taxon>Chalcidoidea</taxon>
        <taxon>Aphelinidae</taxon>
        <taxon>Aphelininae</taxon>
        <taxon>Eretmocerus</taxon>
    </lineage>
</organism>
<proteinExistence type="predicted"/>
<comment type="caution">
    <text evidence="1">The sequence shown here is derived from an EMBL/GenBank/DDBJ whole genome shotgun (WGS) entry which is preliminary data.</text>
</comment>
<sequence>MSSFFALQNNQVFRHFAWWSAALSIKMLCMAPLIGRQRFRKKIFLSPEDCAFVGQNARVSLDDPDVERPRRAFLNDLENILPWFISTSVFLTTNPEPQLAFYLIRAFGICRIAHTIVYAVIPMPQPARVIAYIMGYGIIAYQSYLTLLYYA</sequence>
<keyword evidence="2" id="KW-1185">Reference proteome</keyword>
<name>A0ACC2NP54_9HYME</name>
<evidence type="ECO:0000313" key="2">
    <source>
        <dbReference type="Proteomes" id="UP001239111"/>
    </source>
</evidence>
<protein>
    <submittedName>
        <fullName evidence="1">Uncharacterized protein</fullName>
    </submittedName>
</protein>
<dbReference type="Proteomes" id="UP001239111">
    <property type="component" value="Chromosome 3"/>
</dbReference>
<accession>A0ACC2NP54</accession>
<dbReference type="EMBL" id="CM056743">
    <property type="protein sequence ID" value="KAJ8672968.1"/>
    <property type="molecule type" value="Genomic_DNA"/>
</dbReference>
<reference evidence="1" key="1">
    <citation type="submission" date="2023-04" db="EMBL/GenBank/DDBJ databases">
        <title>A chromosome-level genome assembly of the parasitoid wasp Eretmocerus hayati.</title>
        <authorList>
            <person name="Zhong Y."/>
            <person name="Liu S."/>
            <person name="Liu Y."/>
        </authorList>
    </citation>
    <scope>NUCLEOTIDE SEQUENCE</scope>
    <source>
        <strain evidence="1">ZJU_SS_LIU_2023</strain>
    </source>
</reference>
<gene>
    <name evidence="1" type="ORF">QAD02_004229</name>
</gene>